<dbReference type="SUPFAM" id="SSF51735">
    <property type="entry name" value="NAD(P)-binding Rossmann-fold domains"/>
    <property type="match status" value="1"/>
</dbReference>
<sequence length="324" mass="34029">MTTRIGLVGAGFIGGRHLDSLSTLDDVRVVGVADPQLERAEQLAARAGARAHPGWQQLLDAEELDALYVCVPPHGHGAVEEAAVDRGLPLFVEKPLATDLATAERLAARIESAGLLTAVGYHWRYLDTLEHARELLAASPARMVLAAWLDKAPRVPWWSWQEQSGGQTVEQATHLFDVARVLVGEVVGGAAVGSRSGSAPGDILDVTTAALTFDTGAVGSFSNSCLLPRGHRIGVELVAPGLGLWLTEHQLVVSDADGERTLDRQVDPIAAEDRAFVAAVRGEGDDVRAPYAEALRTHRLVSAVAAAAAGDGVVELAQPAGVPA</sequence>
<dbReference type="Pfam" id="PF01408">
    <property type="entry name" value="GFO_IDH_MocA"/>
    <property type="match status" value="1"/>
</dbReference>
<dbReference type="AlphaFoldDB" id="I4ET17"/>
<evidence type="ECO:0000313" key="3">
    <source>
        <dbReference type="EMBL" id="CCH86530.1"/>
    </source>
</evidence>
<gene>
    <name evidence="3" type="ordered locus">MODMU_1080</name>
</gene>
<dbReference type="Proteomes" id="UP000006461">
    <property type="component" value="Chromosome"/>
</dbReference>
<dbReference type="InterPro" id="IPR000683">
    <property type="entry name" value="Gfo/Idh/MocA-like_OxRdtase_N"/>
</dbReference>
<organism evidence="3 4">
    <name type="scientific">Modestobacter italicus (strain DSM 44449 / CECT 9708 / BC 501)</name>
    <dbReference type="NCBI Taxonomy" id="2732864"/>
    <lineage>
        <taxon>Bacteria</taxon>
        <taxon>Bacillati</taxon>
        <taxon>Actinomycetota</taxon>
        <taxon>Actinomycetes</taxon>
        <taxon>Geodermatophilales</taxon>
        <taxon>Geodermatophilaceae</taxon>
        <taxon>Modestobacter</taxon>
    </lineage>
</organism>
<dbReference type="Gene3D" id="3.30.360.10">
    <property type="entry name" value="Dihydrodipicolinate Reductase, domain 2"/>
    <property type="match status" value="1"/>
</dbReference>
<dbReference type="HOGENOM" id="CLU_023194_1_2_11"/>
<feature type="domain" description="Gfo/Idh/MocA-like oxidoreductase N-terminal" evidence="1">
    <location>
        <begin position="4"/>
        <end position="121"/>
    </location>
</feature>
<reference evidence="3 4" key="1">
    <citation type="journal article" date="2012" name="J. Bacteriol.">
        <title>Genome Sequence of Radiation-Resistant Modestobacter marinus Strain BC501, a Representative Actinobacterium That Thrives on Calcareous Stone Surfaces.</title>
        <authorList>
            <person name="Normand P."/>
            <person name="Gury J."/>
            <person name="Pujic P."/>
            <person name="Chouaia B."/>
            <person name="Crotti E."/>
            <person name="Brusetti L."/>
            <person name="Daffonchio D."/>
            <person name="Vacherie B."/>
            <person name="Barbe V."/>
            <person name="Medigue C."/>
            <person name="Calteau A."/>
            <person name="Ghodhbane-Gtari F."/>
            <person name="Essoussi I."/>
            <person name="Nouioui I."/>
            <person name="Abbassi-Ghozzi I."/>
            <person name="Gtari M."/>
        </authorList>
    </citation>
    <scope>NUCLEOTIDE SEQUENCE [LARGE SCALE GENOMIC DNA]</scope>
    <source>
        <strain evidence="4">BC 501</strain>
    </source>
</reference>
<dbReference type="SUPFAM" id="SSF55347">
    <property type="entry name" value="Glyceraldehyde-3-phosphate dehydrogenase-like, C-terminal domain"/>
    <property type="match status" value="1"/>
</dbReference>
<dbReference type="KEGG" id="mmar:MODMU_1080"/>
<dbReference type="eggNOG" id="COG0673">
    <property type="taxonomic scope" value="Bacteria"/>
</dbReference>
<dbReference type="GO" id="GO:0000166">
    <property type="term" value="F:nucleotide binding"/>
    <property type="evidence" value="ECO:0007669"/>
    <property type="project" value="InterPro"/>
</dbReference>
<dbReference type="PANTHER" id="PTHR43249">
    <property type="entry name" value="UDP-N-ACETYL-2-AMINO-2-DEOXY-D-GLUCURONATE OXIDASE"/>
    <property type="match status" value="1"/>
</dbReference>
<keyword evidence="4" id="KW-1185">Reference proteome</keyword>
<protein>
    <submittedName>
        <fullName evidence="3">Dehydrogenase</fullName>
    </submittedName>
</protein>
<evidence type="ECO:0000313" key="4">
    <source>
        <dbReference type="Proteomes" id="UP000006461"/>
    </source>
</evidence>
<dbReference type="Pfam" id="PF22725">
    <property type="entry name" value="GFO_IDH_MocA_C3"/>
    <property type="match status" value="1"/>
</dbReference>
<dbReference type="Gene3D" id="3.40.50.720">
    <property type="entry name" value="NAD(P)-binding Rossmann-like Domain"/>
    <property type="match status" value="1"/>
</dbReference>
<dbReference type="OrthoDB" id="256869at2"/>
<proteinExistence type="predicted"/>
<dbReference type="EMBL" id="FO203431">
    <property type="protein sequence ID" value="CCH86530.1"/>
    <property type="molecule type" value="Genomic_DNA"/>
</dbReference>
<evidence type="ECO:0000259" key="1">
    <source>
        <dbReference type="Pfam" id="PF01408"/>
    </source>
</evidence>
<name>I4ET17_MODI5</name>
<feature type="domain" description="GFO/IDH/MocA-like oxidoreductase" evidence="2">
    <location>
        <begin position="145"/>
        <end position="236"/>
    </location>
</feature>
<dbReference type="PANTHER" id="PTHR43249:SF1">
    <property type="entry name" value="D-GLUCOSIDE 3-DEHYDROGENASE"/>
    <property type="match status" value="1"/>
</dbReference>
<dbReference type="OMA" id="GEPNIFA"/>
<dbReference type="InterPro" id="IPR055170">
    <property type="entry name" value="GFO_IDH_MocA-like_dom"/>
</dbReference>
<dbReference type="InterPro" id="IPR052515">
    <property type="entry name" value="Gfo/Idh/MocA_Oxidoreductase"/>
</dbReference>
<dbReference type="PATRIC" id="fig|477641.3.peg.1014"/>
<evidence type="ECO:0000259" key="2">
    <source>
        <dbReference type="Pfam" id="PF22725"/>
    </source>
</evidence>
<dbReference type="InterPro" id="IPR036291">
    <property type="entry name" value="NAD(P)-bd_dom_sf"/>
</dbReference>
<accession>I4ET17</accession>
<dbReference type="STRING" id="477641.MODMU_1080"/>